<evidence type="ECO:0000256" key="5">
    <source>
        <dbReference type="SAM" id="Phobius"/>
    </source>
</evidence>
<dbReference type="PANTHER" id="PTHR43826:SF3">
    <property type="entry name" value="GLUCOSE-6-PHOSPHATE EXCHANGER SLC37A4"/>
    <property type="match status" value="1"/>
</dbReference>
<protein>
    <submittedName>
        <fullName evidence="7">MFS transporter</fullName>
    </submittedName>
</protein>
<comment type="subcellular location">
    <subcellularLocation>
        <location evidence="1">Cell membrane</location>
        <topology evidence="1">Multi-pass membrane protein</topology>
    </subcellularLocation>
</comment>
<accession>A0ABY8QRM7</accession>
<evidence type="ECO:0000256" key="3">
    <source>
        <dbReference type="ARBA" id="ARBA00022989"/>
    </source>
</evidence>
<sequence>MFEQQKAPDSMVTAEATSSCRTKRQELRKWQFRIFALSWLAYAAFYFPRSAFSAAKVGILDEGIISRQSLGLLDSAYLAAYALGQFVWGACAERWGTRVVVAGGMIMATVAAFFMGIGTALWLFLPLMIVQGLSQSTGWAALSKNIATFFTIKARGRAMGFFATSYAFGGLVGAPFTGWVAYSIFDSWRYAFISGATVMVFALVLFLIFQRNSPQEVGLPGIDEDPALLEADHVRVAQKPIRSTAARPRMQLGDLLAAARHDSMVLRLGIVYFLLKPARYAVLLWGPVLVIEAMPGIDVLTAVFVPISFGVAGVVAPVAFGWLSDTIFKGRRVPPSVISLAGLVVVLCLWQPVTATGSLLLIVVLLAAIGLAAYGADSMVSGVAAVDFGTSKYAAGAAGFINGCGSVGAILGGLLPGFFSGTTIFYTFAATAAVAAVILIPSWNRRPVSQ</sequence>
<evidence type="ECO:0000256" key="4">
    <source>
        <dbReference type="ARBA" id="ARBA00023136"/>
    </source>
</evidence>
<dbReference type="Gene3D" id="1.20.1250.20">
    <property type="entry name" value="MFS general substrate transporter like domains"/>
    <property type="match status" value="2"/>
</dbReference>
<feature type="transmembrane region" description="Helical" evidence="5">
    <location>
        <begin position="270"/>
        <end position="291"/>
    </location>
</feature>
<dbReference type="Proteomes" id="UP001209083">
    <property type="component" value="Chromosome"/>
</dbReference>
<keyword evidence="2 5" id="KW-0812">Transmembrane</keyword>
<dbReference type="RefSeq" id="WP_349638428.1">
    <property type="nucleotide sequence ID" value="NZ_CP090958.1"/>
</dbReference>
<feature type="transmembrane region" description="Helical" evidence="5">
    <location>
        <begin position="335"/>
        <end position="353"/>
    </location>
</feature>
<feature type="transmembrane region" description="Helical" evidence="5">
    <location>
        <begin position="161"/>
        <end position="182"/>
    </location>
</feature>
<keyword evidence="8" id="KW-1185">Reference proteome</keyword>
<evidence type="ECO:0000256" key="2">
    <source>
        <dbReference type="ARBA" id="ARBA00022692"/>
    </source>
</evidence>
<evidence type="ECO:0000256" key="1">
    <source>
        <dbReference type="ARBA" id="ARBA00004651"/>
    </source>
</evidence>
<evidence type="ECO:0000259" key="6">
    <source>
        <dbReference type="PROSITE" id="PS50850"/>
    </source>
</evidence>
<feature type="transmembrane region" description="Helical" evidence="5">
    <location>
        <begin position="30"/>
        <end position="48"/>
    </location>
</feature>
<feature type="transmembrane region" description="Helical" evidence="5">
    <location>
        <begin position="100"/>
        <end position="125"/>
    </location>
</feature>
<feature type="domain" description="Major facilitator superfamily (MFS) profile" evidence="6">
    <location>
        <begin position="34"/>
        <end position="447"/>
    </location>
</feature>
<dbReference type="InterPro" id="IPR036259">
    <property type="entry name" value="MFS_trans_sf"/>
</dbReference>
<dbReference type="InterPro" id="IPR000849">
    <property type="entry name" value="Sugar_P_transporter"/>
</dbReference>
<dbReference type="InterPro" id="IPR020846">
    <property type="entry name" value="MFS_dom"/>
</dbReference>
<dbReference type="InterPro" id="IPR011701">
    <property type="entry name" value="MFS"/>
</dbReference>
<name>A0ABY8QRM7_9MICO</name>
<feature type="transmembrane region" description="Helical" evidence="5">
    <location>
        <begin position="303"/>
        <end position="323"/>
    </location>
</feature>
<dbReference type="PANTHER" id="PTHR43826">
    <property type="entry name" value="GLUCOSE-6-PHOSPHATE EXCHANGER SLC37A4"/>
    <property type="match status" value="1"/>
</dbReference>
<gene>
    <name evidence="7" type="ORF">LWF01_16330</name>
</gene>
<keyword evidence="3 5" id="KW-1133">Transmembrane helix</keyword>
<organism evidence="7 8">
    <name type="scientific">Saxibacter everestensis</name>
    <dbReference type="NCBI Taxonomy" id="2909229"/>
    <lineage>
        <taxon>Bacteria</taxon>
        <taxon>Bacillati</taxon>
        <taxon>Actinomycetota</taxon>
        <taxon>Actinomycetes</taxon>
        <taxon>Micrococcales</taxon>
        <taxon>Brevibacteriaceae</taxon>
        <taxon>Saxibacter</taxon>
    </lineage>
</organism>
<feature type="transmembrane region" description="Helical" evidence="5">
    <location>
        <begin position="359"/>
        <end position="386"/>
    </location>
</feature>
<dbReference type="SUPFAM" id="SSF103473">
    <property type="entry name" value="MFS general substrate transporter"/>
    <property type="match status" value="1"/>
</dbReference>
<dbReference type="PIRSF" id="PIRSF002808">
    <property type="entry name" value="Hexose_phosphate_transp"/>
    <property type="match status" value="1"/>
</dbReference>
<feature type="transmembrane region" description="Helical" evidence="5">
    <location>
        <begin position="393"/>
        <end position="418"/>
    </location>
</feature>
<dbReference type="PROSITE" id="PS50850">
    <property type="entry name" value="MFS"/>
    <property type="match status" value="1"/>
</dbReference>
<evidence type="ECO:0000313" key="8">
    <source>
        <dbReference type="Proteomes" id="UP001209083"/>
    </source>
</evidence>
<reference evidence="7 8" key="1">
    <citation type="submission" date="2023-05" db="EMBL/GenBank/DDBJ databases">
        <title>Lithophilousrod everest ZFBP1038 complete genpme.</title>
        <authorList>
            <person name="Tian M."/>
        </authorList>
    </citation>
    <scope>NUCLEOTIDE SEQUENCE [LARGE SCALE GENOMIC DNA]</scope>
    <source>
        <strain evidence="7 8">ZFBP1038</strain>
    </source>
</reference>
<dbReference type="EMBL" id="CP090958">
    <property type="protein sequence ID" value="WGW11638.1"/>
    <property type="molecule type" value="Genomic_DNA"/>
</dbReference>
<feature type="transmembrane region" description="Helical" evidence="5">
    <location>
        <begin position="188"/>
        <end position="209"/>
    </location>
</feature>
<keyword evidence="4 5" id="KW-0472">Membrane</keyword>
<dbReference type="InterPro" id="IPR051337">
    <property type="entry name" value="OPA_Antiporter"/>
</dbReference>
<proteinExistence type="predicted"/>
<feature type="transmembrane region" description="Helical" evidence="5">
    <location>
        <begin position="424"/>
        <end position="443"/>
    </location>
</feature>
<evidence type="ECO:0000313" key="7">
    <source>
        <dbReference type="EMBL" id="WGW11638.1"/>
    </source>
</evidence>
<dbReference type="Pfam" id="PF07690">
    <property type="entry name" value="MFS_1"/>
    <property type="match status" value="1"/>
</dbReference>